<dbReference type="RefSeq" id="XP_033569526.1">
    <property type="nucleotide sequence ID" value="XM_033722508.1"/>
</dbReference>
<accession>A0A6A6Y1B2</accession>
<name>A0A6A6Y1B2_9PEZI</name>
<dbReference type="AlphaFoldDB" id="A0A6A6Y1B2"/>
<dbReference type="Proteomes" id="UP000504636">
    <property type="component" value="Unplaced"/>
</dbReference>
<reference evidence="3" key="2">
    <citation type="submission" date="2020-04" db="EMBL/GenBank/DDBJ databases">
        <authorList>
            <consortium name="NCBI Genome Project"/>
        </authorList>
    </citation>
    <scope>NUCLEOTIDE SEQUENCE</scope>
    <source>
        <strain evidence="3">CBS 304.34</strain>
    </source>
</reference>
<evidence type="ECO:0000313" key="2">
    <source>
        <dbReference type="Proteomes" id="UP000504636"/>
    </source>
</evidence>
<dbReference type="OrthoDB" id="3853670at2759"/>
<keyword evidence="2" id="KW-1185">Reference proteome</keyword>
<reference evidence="3" key="3">
    <citation type="submission" date="2025-04" db="UniProtKB">
        <authorList>
            <consortium name="RefSeq"/>
        </authorList>
    </citation>
    <scope>IDENTIFICATION</scope>
    <source>
        <strain evidence="3">CBS 304.34</strain>
    </source>
</reference>
<evidence type="ECO:0000313" key="1">
    <source>
        <dbReference type="EMBL" id="KAF2802562.1"/>
    </source>
</evidence>
<reference evidence="1 3" key="1">
    <citation type="journal article" date="2020" name="Stud. Mycol.">
        <title>101 Dothideomycetes genomes: a test case for predicting lifestyles and emergence of pathogens.</title>
        <authorList>
            <person name="Haridas S."/>
            <person name="Albert R."/>
            <person name="Binder M."/>
            <person name="Bloem J."/>
            <person name="Labutti K."/>
            <person name="Salamov A."/>
            <person name="Andreopoulos B."/>
            <person name="Baker S."/>
            <person name="Barry K."/>
            <person name="Bills G."/>
            <person name="Bluhm B."/>
            <person name="Cannon C."/>
            <person name="Castanera R."/>
            <person name="Culley D."/>
            <person name="Daum C."/>
            <person name="Ezra D."/>
            <person name="Gonzalez J."/>
            <person name="Henrissat B."/>
            <person name="Kuo A."/>
            <person name="Liang C."/>
            <person name="Lipzen A."/>
            <person name="Lutzoni F."/>
            <person name="Magnuson J."/>
            <person name="Mondo S."/>
            <person name="Nolan M."/>
            <person name="Ohm R."/>
            <person name="Pangilinan J."/>
            <person name="Park H.-J."/>
            <person name="Ramirez L."/>
            <person name="Alfaro M."/>
            <person name="Sun H."/>
            <person name="Tritt A."/>
            <person name="Yoshinaga Y."/>
            <person name="Zwiers L.-H."/>
            <person name="Turgeon B."/>
            <person name="Goodwin S."/>
            <person name="Spatafora J."/>
            <person name="Crous P."/>
            <person name="Grigoriev I."/>
        </authorList>
    </citation>
    <scope>NUCLEOTIDE SEQUENCE</scope>
    <source>
        <strain evidence="1 3">CBS 304.34</strain>
    </source>
</reference>
<dbReference type="InterPro" id="IPR038883">
    <property type="entry name" value="AN11006-like"/>
</dbReference>
<protein>
    <submittedName>
        <fullName evidence="1 3">Uncharacterized protein</fullName>
    </submittedName>
</protein>
<sequence>MSLSNCDNDEAKGSMRPILLLEHADNVDGSSESQEIATRMKTRWRRFLGQISVQAPLMQTLQRLVSLLKRAVDRLTHIQDLHMSKTTFPFLKLPAEIRVMIYGIVLKPSKLRVYIDDFEALYNDVMELAADRVYLPIIRGQRTARNLLTTNRQTRIEMAARLFQLTCLDLTTGTVCLQTTLRVLHVIGRFGRDNIRTISLRWIDSSWANTSWTNTRRYNVDTAKEVACLLKNCPKLKTLKTKMPASHWGELEISAKPFGMHHALDALHSIDHVPEAHLLGGCSRLVIGEHEAVGKEWLGGKLRLQFESAASDDRGSIAKVRL</sequence>
<dbReference type="EMBL" id="MU003722">
    <property type="protein sequence ID" value="KAF2802562.1"/>
    <property type="molecule type" value="Genomic_DNA"/>
</dbReference>
<gene>
    <name evidence="1 3" type="ORF">BDZ99DRAFT_482700</name>
</gene>
<dbReference type="GeneID" id="54463401"/>
<evidence type="ECO:0000313" key="3">
    <source>
        <dbReference type="RefSeq" id="XP_033569526.1"/>
    </source>
</evidence>
<dbReference type="PANTHER" id="PTHR42085:SF1">
    <property type="entry name" value="F-BOX DOMAIN-CONTAINING PROTEIN"/>
    <property type="match status" value="1"/>
</dbReference>
<organism evidence="1">
    <name type="scientific">Mytilinidion resinicola</name>
    <dbReference type="NCBI Taxonomy" id="574789"/>
    <lineage>
        <taxon>Eukaryota</taxon>
        <taxon>Fungi</taxon>
        <taxon>Dikarya</taxon>
        <taxon>Ascomycota</taxon>
        <taxon>Pezizomycotina</taxon>
        <taxon>Dothideomycetes</taxon>
        <taxon>Pleosporomycetidae</taxon>
        <taxon>Mytilinidiales</taxon>
        <taxon>Mytilinidiaceae</taxon>
        <taxon>Mytilinidion</taxon>
    </lineage>
</organism>
<proteinExistence type="predicted"/>
<dbReference type="PANTHER" id="PTHR42085">
    <property type="entry name" value="F-BOX DOMAIN-CONTAINING PROTEIN"/>
    <property type="match status" value="1"/>
</dbReference>